<dbReference type="EC" id="4.2.1.30" evidence="6"/>
<feature type="domain" description="PFL" evidence="5">
    <location>
        <begin position="52"/>
        <end position="714"/>
    </location>
</feature>
<keyword evidence="1 3" id="KW-0556">Organic radical</keyword>
<dbReference type="GO" id="GO:0046405">
    <property type="term" value="F:glycerol dehydratase activity"/>
    <property type="evidence" value="ECO:0007669"/>
    <property type="project" value="UniProtKB-EC"/>
</dbReference>
<evidence type="ECO:0000313" key="6">
    <source>
        <dbReference type="EMBL" id="ADO81843.1"/>
    </source>
</evidence>
<organism evidence="6 7">
    <name type="scientific">Ilyobacter polytropus (strain ATCC 51220 / DSM 2926 / LMG 16218 / CuHBu1)</name>
    <dbReference type="NCBI Taxonomy" id="572544"/>
    <lineage>
        <taxon>Bacteria</taxon>
        <taxon>Fusobacteriati</taxon>
        <taxon>Fusobacteriota</taxon>
        <taxon>Fusobacteriia</taxon>
        <taxon>Fusobacteriales</taxon>
        <taxon>Fusobacteriaceae</taxon>
        <taxon>Ilyobacter</taxon>
    </lineage>
</organism>
<keyword evidence="6" id="KW-0012">Acyltransferase</keyword>
<keyword evidence="2 6" id="KW-0456">Lyase</keyword>
<feature type="modified residue" description="Glycine radical" evidence="3">
    <location>
        <position position="821"/>
    </location>
</feature>
<keyword evidence="7" id="KW-1185">Reference proteome</keyword>
<dbReference type="NCBIfam" id="TIGR01774">
    <property type="entry name" value="PFL2-3"/>
    <property type="match status" value="1"/>
</dbReference>
<dbReference type="eggNOG" id="COG1882">
    <property type="taxonomic scope" value="Bacteria"/>
</dbReference>
<dbReference type="InterPro" id="IPR051215">
    <property type="entry name" value="GRE"/>
</dbReference>
<evidence type="ECO:0000259" key="5">
    <source>
        <dbReference type="PROSITE" id="PS51554"/>
    </source>
</evidence>
<dbReference type="PANTHER" id="PTHR43641:SF2">
    <property type="entry name" value="DEHYDRATASE YBIW-RELATED"/>
    <property type="match status" value="1"/>
</dbReference>
<dbReference type="SUPFAM" id="SSF51998">
    <property type="entry name" value="PFL-like glycyl radical enzymes"/>
    <property type="match status" value="1"/>
</dbReference>
<evidence type="ECO:0000256" key="2">
    <source>
        <dbReference type="ARBA" id="ARBA00023239"/>
    </source>
</evidence>
<evidence type="ECO:0000256" key="1">
    <source>
        <dbReference type="ARBA" id="ARBA00022818"/>
    </source>
</evidence>
<dbReference type="InterPro" id="IPR001150">
    <property type="entry name" value="Gly_radical"/>
</dbReference>
<dbReference type="GO" id="GO:0008861">
    <property type="term" value="F:formate C-acetyltransferase activity"/>
    <property type="evidence" value="ECO:0007669"/>
    <property type="project" value="UniProtKB-EC"/>
</dbReference>
<dbReference type="Gene3D" id="3.20.70.20">
    <property type="match status" value="1"/>
</dbReference>
<dbReference type="GO" id="GO:0005829">
    <property type="term" value="C:cytosol"/>
    <property type="evidence" value="ECO:0007669"/>
    <property type="project" value="TreeGrafter"/>
</dbReference>
<dbReference type="PROSITE" id="PS51149">
    <property type="entry name" value="GLY_RADICAL_2"/>
    <property type="match status" value="1"/>
</dbReference>
<dbReference type="STRING" id="572544.Ilyop_0053"/>
<evidence type="ECO:0000256" key="3">
    <source>
        <dbReference type="PROSITE-ProRule" id="PRU00493"/>
    </source>
</evidence>
<keyword evidence="6" id="KW-0808">Transferase</keyword>
<dbReference type="Proteomes" id="UP000006875">
    <property type="component" value="Chromosome"/>
</dbReference>
<proteinExistence type="predicted"/>
<accession>E3H684</accession>
<dbReference type="PANTHER" id="PTHR43641">
    <property type="entry name" value="FORMATE ACETYLTRANSFERASE 3-RELATED"/>
    <property type="match status" value="1"/>
</dbReference>
<dbReference type="EMBL" id="CP002281">
    <property type="protein sequence ID" value="ADO81843.1"/>
    <property type="molecule type" value="Genomic_DNA"/>
</dbReference>
<protein>
    <submittedName>
        <fullName evidence="6">Glycerol dehydratase, cobalamin-independent, large subunit</fullName>
        <ecNumber evidence="6">2.3.1.54</ecNumber>
        <ecNumber evidence="6">4.2.1.30</ecNumber>
    </submittedName>
</protein>
<dbReference type="Pfam" id="PF01228">
    <property type="entry name" value="Gly_radical"/>
    <property type="match status" value="1"/>
</dbReference>
<sequence length="845" mass="95217">MNINVTSASNTQNQENILFKVLMGTNACGTEPFDKTYSLGYQANHEDWSPYPRVNYLRQKFLDRPYDIDVERLRLVTEAYKKHELAPRKLQCAYAFENVLLNSTLYIYDQDLILGEIAAPAKASPIYPEFSVDWIIDEILNSPFEERSNDQFYIRNDEERQEILELCKYWKGKSANELITARLDEDQKKGSHMGEKVFQTNNYHFAGIGHFAMDYKKLMTLGYNGVIQEVKAAFANLSKQDPEYGEKRDYYKATVIMLEASKKYITRYAKLAEDMAAVETDKKRKQEFDSMATNCHAIAGDPPKTFWQALQLFNFATTLIQIEGNGHSISYGRMDQWLYPFYEADMKNSNISKEFILELIEVQYVKMNNPTKLKDKGTVKVRNGRGFGGESLTIGGVDTQGNDATNDLTMLMLEGSAHTRMMNPWVCVRMHENTPYELKIKTTECIRAGYGHPKIFNDGPAIKAMLSKGVTLEEARDYCVVGCVEPSLPGKEFGWQDAGYVNTAKMMEMVINGGRTLIEGKQLGPDTGSLETYKSFDDVLESIDKQFAYWCDQLCSCLNITDAVHRMVKPTPYVSAFFEGCIESGKDMTEGGAKYNGTAPQAAGIATCADSLSTIKKLMFDDKTQTGSELLQAVKDNWEGHEKLYALVNSSKIPHYGNDDDYADELFKFMFECYCRHIKGRKTPRGGEFSPGVYTVNANVGMGLYTNASLDGRKNNEPISDNMGPVHTAGGSHDISGPTAVVNSVAKVDHSLASNGTLLNLRFPEEAVAGIEGRDILVSFIEEYIYKQGMHVQFNVMSSETMRAAQKNPEKYKDMLVRVAGYSAYFVELGKPLQEDLIQRTELHF</sequence>
<dbReference type="HOGENOM" id="CLU_009096_0_1_0"/>
<dbReference type="Pfam" id="PF02901">
    <property type="entry name" value="PFL-like"/>
    <property type="match status" value="1"/>
</dbReference>
<evidence type="ECO:0000259" key="4">
    <source>
        <dbReference type="PROSITE" id="PS51149"/>
    </source>
</evidence>
<dbReference type="KEGG" id="ipo:Ilyop_0053"/>
<dbReference type="RefSeq" id="WP_013386514.1">
    <property type="nucleotide sequence ID" value="NC_014632.1"/>
</dbReference>
<dbReference type="PROSITE" id="PS51554">
    <property type="entry name" value="PFL"/>
    <property type="match status" value="1"/>
</dbReference>
<dbReference type="EC" id="2.3.1.54" evidence="6"/>
<feature type="domain" description="Glycine radical" evidence="4">
    <location>
        <begin position="725"/>
        <end position="845"/>
    </location>
</feature>
<dbReference type="AlphaFoldDB" id="E3H684"/>
<name>E3H684_ILYPC</name>
<evidence type="ECO:0000313" key="7">
    <source>
        <dbReference type="Proteomes" id="UP000006875"/>
    </source>
</evidence>
<dbReference type="InterPro" id="IPR010098">
    <property type="entry name" value="PFL2/GDeHydtase_fam"/>
</dbReference>
<reference evidence="6 7" key="1">
    <citation type="journal article" date="2010" name="Stand. Genomic Sci.">
        <title>Complete genome sequence of Ilyobacter polytropus type strain (CuHbu1).</title>
        <authorList>
            <person name="Sikorski J."/>
            <person name="Chertkov O."/>
            <person name="Lapidus A."/>
            <person name="Nolan M."/>
            <person name="Lucas S."/>
            <person name="Del Rio T.G."/>
            <person name="Tice H."/>
            <person name="Cheng J.F."/>
            <person name="Tapia R."/>
            <person name="Han C."/>
            <person name="Goodwin L."/>
            <person name="Pitluck S."/>
            <person name="Liolios K."/>
            <person name="Ivanova N."/>
            <person name="Mavromatis K."/>
            <person name="Mikhailova N."/>
            <person name="Pati A."/>
            <person name="Chen A."/>
            <person name="Palaniappan K."/>
            <person name="Land M."/>
            <person name="Hauser L."/>
            <person name="Chang Y.J."/>
            <person name="Jeffries C.D."/>
            <person name="Brambilla E."/>
            <person name="Yasawong M."/>
            <person name="Rohde M."/>
            <person name="Pukall R."/>
            <person name="Spring S."/>
            <person name="Goker M."/>
            <person name="Woyke T."/>
            <person name="Bristow J."/>
            <person name="Eisen J.A."/>
            <person name="Markowitz V."/>
            <person name="Hugenholtz P."/>
            <person name="Kyrpides N.C."/>
            <person name="Klenk H.P."/>
        </authorList>
    </citation>
    <scope>NUCLEOTIDE SEQUENCE [LARGE SCALE GENOMIC DNA]</scope>
    <source>
        <strain evidence="7">ATCC 51220 / DSM 2926 / LMG 16218 / CuHBu1</strain>
    </source>
</reference>
<gene>
    <name evidence="6" type="ordered locus">Ilyop_0053</name>
</gene>
<dbReference type="InterPro" id="IPR004184">
    <property type="entry name" value="PFL_dom"/>
</dbReference>